<comment type="caution">
    <text evidence="3">The sequence shown here is derived from an EMBL/GenBank/DDBJ whole genome shotgun (WGS) entry which is preliminary data.</text>
</comment>
<dbReference type="PROSITE" id="PS51318">
    <property type="entry name" value="TAT"/>
    <property type="match status" value="1"/>
</dbReference>
<proteinExistence type="predicted"/>
<reference evidence="3 4" key="1">
    <citation type="submission" date="2024-09" db="EMBL/GenBank/DDBJ databases">
        <authorList>
            <person name="Sun Q."/>
            <person name="Mori K."/>
        </authorList>
    </citation>
    <scope>NUCLEOTIDE SEQUENCE [LARGE SCALE GENOMIC DNA]</scope>
    <source>
        <strain evidence="3 4">JCM 4362</strain>
    </source>
</reference>
<gene>
    <name evidence="3" type="ORF">ACFFTU_09590</name>
</gene>
<dbReference type="Pfam" id="PF20254">
    <property type="entry name" value="DMFA2_C"/>
    <property type="match status" value="1"/>
</dbReference>
<feature type="region of interest" description="Disordered" evidence="1">
    <location>
        <begin position="497"/>
        <end position="520"/>
    </location>
</feature>
<accession>A0ABV5PAK2</accession>
<dbReference type="InterPro" id="IPR006311">
    <property type="entry name" value="TAT_signal"/>
</dbReference>
<name>A0ABV5PAK2_STRCM</name>
<organism evidence="3 4">
    <name type="scientific">Streptomyces cremeus</name>
    <dbReference type="NCBI Taxonomy" id="66881"/>
    <lineage>
        <taxon>Bacteria</taxon>
        <taxon>Bacillati</taxon>
        <taxon>Actinomycetota</taxon>
        <taxon>Actinomycetes</taxon>
        <taxon>Kitasatosporales</taxon>
        <taxon>Streptomycetaceae</taxon>
        <taxon>Streptomyces</taxon>
    </lineage>
</organism>
<evidence type="ECO:0000259" key="2">
    <source>
        <dbReference type="Pfam" id="PF20254"/>
    </source>
</evidence>
<dbReference type="EMBL" id="JBHMCR010000005">
    <property type="protein sequence ID" value="MFB9520197.1"/>
    <property type="molecule type" value="Genomic_DNA"/>
</dbReference>
<evidence type="ECO:0000313" key="4">
    <source>
        <dbReference type="Proteomes" id="UP001589718"/>
    </source>
</evidence>
<sequence>MRHNTEDSGGGPGRRAVLGLGAAALAALPGTVARAAARDAPPHHRQALDVAAENALPGAADWRITRAGPARAVEGFAERVSVLAGEPLGLRVSTTAAAYTVSAYRMGWYGGRRARLVHRSGPLPGLRQPAAATDAATRMARAPWRRTAELDTSGWPEGSYLLRLDTTDGRAQRFVPVTVRSPDAAGRTVLVSAVATWQAYNRWGGADLYRGKSGTAASRALQVSFDRPYANARGAGQFLVYEAPLVALAEELGLPLAYTTGVDLARDPHALDGAAAVVSLGHDEYWSPEQRLHVTRARDSGTNLAVLGANCCYRRTRFEGSPVGPDRVAVCYKEDYARDPGFRRGLPATNDFRRLPDPDPESTLLGVIYAGYPVDAPYVVTRPEHWLLAGTGARAGDAFPHLVGVEFDRVNLAHPTPRPLEILSRSPVVCKGRPSYADTAYLTLPGGAAVFATGTMRWVEALDATGPAGGRANHGLDARAGHFTRTVTANVLRAFARGPAGRDRPAEDNVADPVPGGPTP</sequence>
<dbReference type="Proteomes" id="UP001589718">
    <property type="component" value="Unassembled WGS sequence"/>
</dbReference>
<keyword evidence="4" id="KW-1185">Reference proteome</keyword>
<evidence type="ECO:0000256" key="1">
    <source>
        <dbReference type="SAM" id="MobiDB-lite"/>
    </source>
</evidence>
<protein>
    <submittedName>
        <fullName evidence="3">N,N-dimethylformamidase beta subunit family domain-containing protein</fullName>
    </submittedName>
</protein>
<dbReference type="RefSeq" id="WP_345227448.1">
    <property type="nucleotide sequence ID" value="NZ_BAAAXE010000014.1"/>
</dbReference>
<feature type="domain" description="N,N-dimethylformamidase beta subunit-like C-terminal" evidence="2">
    <location>
        <begin position="100"/>
        <end position="463"/>
    </location>
</feature>
<evidence type="ECO:0000313" key="3">
    <source>
        <dbReference type="EMBL" id="MFB9520197.1"/>
    </source>
</evidence>
<dbReference type="InterPro" id="IPR046540">
    <property type="entry name" value="DMFA2_C"/>
</dbReference>